<keyword evidence="5" id="KW-1185">Reference proteome</keyword>
<dbReference type="Gene3D" id="3.40.50.720">
    <property type="entry name" value="NAD(P)-binding Rossmann-like Domain"/>
    <property type="match status" value="2"/>
</dbReference>
<dbReference type="InParanoid" id="A0A507BC85"/>
<dbReference type="GeneID" id="41972710"/>
<dbReference type="GO" id="GO:0016491">
    <property type="term" value="F:oxidoreductase activity"/>
    <property type="evidence" value="ECO:0007669"/>
    <property type="project" value="UniProtKB-KW"/>
</dbReference>
<dbReference type="Pfam" id="PF02826">
    <property type="entry name" value="2-Hacid_dh_C"/>
    <property type="match status" value="1"/>
</dbReference>
<feature type="domain" description="D-isomer specific 2-hydroxyacid dehydrogenase NAD-binding" evidence="3">
    <location>
        <begin position="103"/>
        <end position="284"/>
    </location>
</feature>
<evidence type="ECO:0000313" key="5">
    <source>
        <dbReference type="Proteomes" id="UP000319257"/>
    </source>
</evidence>
<dbReference type="EMBL" id="SKBQ01000027">
    <property type="protein sequence ID" value="TPX14571.1"/>
    <property type="molecule type" value="Genomic_DNA"/>
</dbReference>
<dbReference type="Proteomes" id="UP000319257">
    <property type="component" value="Unassembled WGS sequence"/>
</dbReference>
<dbReference type="InterPro" id="IPR036291">
    <property type="entry name" value="NAD(P)-bd_dom_sf"/>
</dbReference>
<evidence type="ECO:0000259" key="3">
    <source>
        <dbReference type="Pfam" id="PF02826"/>
    </source>
</evidence>
<evidence type="ECO:0000313" key="4">
    <source>
        <dbReference type="EMBL" id="TPX14571.1"/>
    </source>
</evidence>
<dbReference type="PANTHER" id="PTHR43333:SF1">
    <property type="entry name" value="D-ISOMER SPECIFIC 2-HYDROXYACID DEHYDROGENASE NAD-BINDING DOMAIN-CONTAINING PROTEIN"/>
    <property type="match status" value="1"/>
</dbReference>
<dbReference type="RefSeq" id="XP_030996282.1">
    <property type="nucleotide sequence ID" value="XM_031139765.1"/>
</dbReference>
<dbReference type="OrthoDB" id="298012at2759"/>
<keyword evidence="1" id="KW-0560">Oxidoreductase</keyword>
<dbReference type="SUPFAM" id="SSF51735">
    <property type="entry name" value="NAD(P)-binding Rossmann-fold domains"/>
    <property type="match status" value="1"/>
</dbReference>
<evidence type="ECO:0000256" key="1">
    <source>
        <dbReference type="ARBA" id="ARBA00023002"/>
    </source>
</evidence>
<reference evidence="4 5" key="1">
    <citation type="submission" date="2019-06" db="EMBL/GenBank/DDBJ databases">
        <title>Draft genome sequence of the filamentous fungus Phialemoniopsis curvata isolated from diesel fuel.</title>
        <authorList>
            <person name="Varaljay V.A."/>
            <person name="Lyon W.J."/>
            <person name="Crouch A.L."/>
            <person name="Drake C.E."/>
            <person name="Hollomon J.M."/>
            <person name="Nadeau L.J."/>
            <person name="Nunn H.S."/>
            <person name="Stevenson B.S."/>
            <person name="Bojanowski C.L."/>
            <person name="Crookes-Goodson W.J."/>
        </authorList>
    </citation>
    <scope>NUCLEOTIDE SEQUENCE [LARGE SCALE GENOMIC DNA]</scope>
    <source>
        <strain evidence="4 5">D216</strain>
    </source>
</reference>
<evidence type="ECO:0000256" key="2">
    <source>
        <dbReference type="ARBA" id="ARBA00023027"/>
    </source>
</evidence>
<proteinExistence type="predicted"/>
<dbReference type="STRING" id="1093900.A0A507BC85"/>
<dbReference type="InterPro" id="IPR006140">
    <property type="entry name" value="D-isomer_DH_NAD-bd"/>
</dbReference>
<dbReference type="SUPFAM" id="SSF52283">
    <property type="entry name" value="Formate/glycerate dehydrogenase catalytic domain-like"/>
    <property type="match status" value="1"/>
</dbReference>
<gene>
    <name evidence="4" type="ORF">E0L32_005263</name>
</gene>
<comment type="caution">
    <text evidence="4">The sequence shown here is derived from an EMBL/GenBank/DDBJ whole genome shotgun (WGS) entry which is preliminary data.</text>
</comment>
<dbReference type="AlphaFoldDB" id="A0A507BC85"/>
<name>A0A507BC85_9PEZI</name>
<sequence>MKLLYPTSIELDIQSLTGFAVELHPYNVKIPIPEEHIDADIIVTWINSKENLEDAARRMKNLKWIQALAAGPNDVLEAGFDRSRTTITMGLGIHDRTVAEHTLALLLSGVRKLYEMRDAQRRAEWPAHLGGPYPRRGELTSLRGARVLVWGFGGIARELAPLLAALGARVRGVARTPGVRHGVEVLGDDRLPELLPETDALVMILPGSSSTRHALDAERLGLLPRHAWVVNVGRGVCVDEGALADALERGQIAGAALDVFETEPLPASSRLWKAPNLLVSPHAAGGRPEGCTDLIAENLRLFLASRPLKYAV</sequence>
<dbReference type="GO" id="GO:0051287">
    <property type="term" value="F:NAD binding"/>
    <property type="evidence" value="ECO:0007669"/>
    <property type="project" value="InterPro"/>
</dbReference>
<accession>A0A507BC85</accession>
<protein>
    <recommendedName>
        <fullName evidence="3">D-isomer specific 2-hydroxyacid dehydrogenase NAD-binding domain-containing protein</fullName>
    </recommendedName>
</protein>
<dbReference type="PANTHER" id="PTHR43333">
    <property type="entry name" value="2-HACID_DH_C DOMAIN-CONTAINING PROTEIN"/>
    <property type="match status" value="1"/>
</dbReference>
<organism evidence="4 5">
    <name type="scientific">Thyridium curvatum</name>
    <dbReference type="NCBI Taxonomy" id="1093900"/>
    <lineage>
        <taxon>Eukaryota</taxon>
        <taxon>Fungi</taxon>
        <taxon>Dikarya</taxon>
        <taxon>Ascomycota</taxon>
        <taxon>Pezizomycotina</taxon>
        <taxon>Sordariomycetes</taxon>
        <taxon>Sordariomycetidae</taxon>
        <taxon>Thyridiales</taxon>
        <taxon>Thyridiaceae</taxon>
        <taxon>Thyridium</taxon>
    </lineage>
</organism>
<keyword evidence="2" id="KW-0520">NAD</keyword>